<dbReference type="CDD" id="cd09172">
    <property type="entry name" value="PLDc_Nuc_like_unchar1_1"/>
    <property type="match status" value="1"/>
</dbReference>
<dbReference type="Gene3D" id="3.30.870.10">
    <property type="entry name" value="Endonuclease Chain A"/>
    <property type="match status" value="2"/>
</dbReference>
<keyword evidence="9" id="KW-0442">Lipid degradation</keyword>
<evidence type="ECO:0000256" key="6">
    <source>
        <dbReference type="ARBA" id="ARBA00018392"/>
    </source>
</evidence>
<evidence type="ECO:0000256" key="7">
    <source>
        <dbReference type="ARBA" id="ARBA00022525"/>
    </source>
</evidence>
<evidence type="ECO:0000256" key="3">
    <source>
        <dbReference type="ARBA" id="ARBA00004613"/>
    </source>
</evidence>
<dbReference type="Pfam" id="PF13091">
    <property type="entry name" value="PLDc_2"/>
    <property type="match status" value="2"/>
</dbReference>
<dbReference type="SUPFAM" id="SSF56024">
    <property type="entry name" value="Phospholipase D/nuclease"/>
    <property type="match status" value="2"/>
</dbReference>
<feature type="domain" description="PLD phosphodiesterase" evidence="12">
    <location>
        <begin position="453"/>
        <end position="484"/>
    </location>
</feature>
<dbReference type="GO" id="GO:0006793">
    <property type="term" value="P:phosphorus metabolic process"/>
    <property type="evidence" value="ECO:0007669"/>
    <property type="project" value="UniProtKB-ARBA"/>
</dbReference>
<dbReference type="AlphaFoldDB" id="B0T9D1"/>
<evidence type="ECO:0000256" key="1">
    <source>
        <dbReference type="ARBA" id="ARBA00000798"/>
    </source>
</evidence>
<comment type="similarity">
    <text evidence="4">Belongs to the phospholipase D family.</text>
</comment>
<dbReference type="EC" id="3.1.4.4" evidence="5"/>
<dbReference type="PANTHER" id="PTHR43856">
    <property type="entry name" value="CARDIOLIPIN HYDROLASE"/>
    <property type="match status" value="1"/>
</dbReference>
<evidence type="ECO:0000256" key="8">
    <source>
        <dbReference type="ARBA" id="ARBA00022801"/>
    </source>
</evidence>
<keyword evidence="7" id="KW-0964">Secreted</keyword>
<dbReference type="InterPro" id="IPR001736">
    <property type="entry name" value="PLipase_D/transphosphatidylase"/>
</dbReference>
<dbReference type="KEGG" id="cak:Caul_5186"/>
<organism evidence="13">
    <name type="scientific">Caulobacter sp. (strain K31)</name>
    <dbReference type="NCBI Taxonomy" id="366602"/>
    <lineage>
        <taxon>Bacteria</taxon>
        <taxon>Pseudomonadati</taxon>
        <taxon>Pseudomonadota</taxon>
        <taxon>Alphaproteobacteria</taxon>
        <taxon>Caulobacterales</taxon>
        <taxon>Caulobacteraceae</taxon>
        <taxon>Caulobacter</taxon>
    </lineage>
</organism>
<evidence type="ECO:0000256" key="4">
    <source>
        <dbReference type="ARBA" id="ARBA00008664"/>
    </source>
</evidence>
<dbReference type="GO" id="GO:0016042">
    <property type="term" value="P:lipid catabolic process"/>
    <property type="evidence" value="ECO:0007669"/>
    <property type="project" value="UniProtKB-KW"/>
</dbReference>
<dbReference type="EMBL" id="CP000928">
    <property type="protein sequence ID" value="ABZ74306.1"/>
    <property type="molecule type" value="Genomic_DNA"/>
</dbReference>
<accession>B0T9D1</accession>
<protein>
    <recommendedName>
        <fullName evidence="6">Phospholipase D</fullName>
        <ecNumber evidence="5">3.1.4.4</ecNumber>
    </recommendedName>
    <alternativeName>
        <fullName evidence="11">Choline phosphatase</fullName>
    </alternativeName>
</protein>
<evidence type="ECO:0000256" key="2">
    <source>
        <dbReference type="ARBA" id="ARBA00003145"/>
    </source>
</evidence>
<reference evidence="13" key="1">
    <citation type="submission" date="2008-01" db="EMBL/GenBank/DDBJ databases">
        <title>Complete sequence of plasmid1 pCAUL01 of Caulobacter sp. K31.</title>
        <authorList>
            <consortium name="US DOE Joint Genome Institute"/>
            <person name="Copeland A."/>
            <person name="Lucas S."/>
            <person name="Lapidus A."/>
            <person name="Barry K."/>
            <person name="Glavina del Rio T."/>
            <person name="Dalin E."/>
            <person name="Tice H."/>
            <person name="Pitluck S."/>
            <person name="Bruce D."/>
            <person name="Goodwin L."/>
            <person name="Thompson L.S."/>
            <person name="Brettin T."/>
            <person name="Detter J.C."/>
            <person name="Han C."/>
            <person name="Schmutz J."/>
            <person name="Larimer F."/>
            <person name="Land M."/>
            <person name="Hauser L."/>
            <person name="Kyrpides N."/>
            <person name="Kim E."/>
            <person name="Stephens C."/>
            <person name="Richardson P."/>
        </authorList>
    </citation>
    <scope>NUCLEOTIDE SEQUENCE [LARGE SCALE GENOMIC DNA]</scope>
    <source>
        <plasmid evidence="13">K31</plasmid>
        <plasmid evidence="13">pCAUL01</plasmid>
    </source>
</reference>
<evidence type="ECO:0000259" key="12">
    <source>
        <dbReference type="PROSITE" id="PS50035"/>
    </source>
</evidence>
<sequence length="558" mass="61004">MRVVKQSGGLKVRAVAGTYVVSLGIDLPQAECQGLLGFSIHRTDHTANEAAYLTGMKAFEETDPGFPAGAEYSTEQHPIQSFQWADYSAKPGHRYTYRVLARKGSPRALTTYAEVALPITTESPENGDHDVYFNRGLAASQEYARRFGDRSPDKVSAEPDLLVHPAYVWLSRGLYEAMTSFVAAAQPGEALRVAAYEFAFAPFLAVLKQALDRGVDVRIVYDGREGKKGVPGKPNRQAVKDARLTDVSVERTRPKGVISHNKFIVRLSGGKPVSVWTGGTNFSKGGIFGHSNVGHLIEDADVAGLYLRYWTALAGDPDDATLTAAVEAITPLPAGKKPPVGVTAVFSPRANLDALDLYARYAADAKQGLMMTFAFGMNDAFKTVYRQAKAPFRLALMEAKTRPMKPGPARDAEEAEIQALRNLPQNVFAVGNVIGTSAIDGWVKERLSGLNVNVRYVHNKFMLIDPLGSDPIVIAGSANFSGASTTDNDENMVIIRGNKRVADIYLGEFMRLWSHHAFRESLQWRKPDDKPKPLLLGDWWADAFGQGGRAARRVFFAP</sequence>
<dbReference type="InterPro" id="IPR025202">
    <property type="entry name" value="PLD-like_dom"/>
</dbReference>
<dbReference type="GO" id="GO:0016891">
    <property type="term" value="F:RNA endonuclease activity producing 5'-phosphomonoesters, hydrolytic mechanism"/>
    <property type="evidence" value="ECO:0007669"/>
    <property type="project" value="TreeGrafter"/>
</dbReference>
<dbReference type="InterPro" id="IPR051406">
    <property type="entry name" value="PLD_domain"/>
</dbReference>
<dbReference type="PROSITE" id="PS50035">
    <property type="entry name" value="PLD"/>
    <property type="match status" value="1"/>
</dbReference>
<dbReference type="GO" id="GO:0005576">
    <property type="term" value="C:extracellular region"/>
    <property type="evidence" value="ECO:0007669"/>
    <property type="project" value="UniProtKB-SubCell"/>
</dbReference>
<comment type="subcellular location">
    <subcellularLocation>
        <location evidence="3">Secreted</location>
    </subcellularLocation>
</comment>
<evidence type="ECO:0000256" key="10">
    <source>
        <dbReference type="ARBA" id="ARBA00023098"/>
    </source>
</evidence>
<evidence type="ECO:0000313" key="13">
    <source>
        <dbReference type="EMBL" id="ABZ74306.1"/>
    </source>
</evidence>
<evidence type="ECO:0000256" key="5">
    <source>
        <dbReference type="ARBA" id="ARBA00012027"/>
    </source>
</evidence>
<evidence type="ECO:0000256" key="11">
    <source>
        <dbReference type="ARBA" id="ARBA00029594"/>
    </source>
</evidence>
<dbReference type="GO" id="GO:0004630">
    <property type="term" value="F:phospholipase D activity"/>
    <property type="evidence" value="ECO:0007669"/>
    <property type="project" value="UniProtKB-EC"/>
</dbReference>
<comment type="catalytic activity">
    <reaction evidence="1">
        <text>a 1,2-diacyl-sn-glycero-3-phosphocholine + H2O = a 1,2-diacyl-sn-glycero-3-phosphate + choline + H(+)</text>
        <dbReference type="Rhea" id="RHEA:14445"/>
        <dbReference type="ChEBI" id="CHEBI:15354"/>
        <dbReference type="ChEBI" id="CHEBI:15377"/>
        <dbReference type="ChEBI" id="CHEBI:15378"/>
        <dbReference type="ChEBI" id="CHEBI:57643"/>
        <dbReference type="ChEBI" id="CHEBI:58608"/>
        <dbReference type="EC" id="3.1.4.4"/>
    </reaction>
</comment>
<keyword evidence="13" id="KW-0614">Plasmid</keyword>
<dbReference type="PANTHER" id="PTHR43856:SF1">
    <property type="entry name" value="MITOCHONDRIAL CARDIOLIPIN HYDROLASE"/>
    <property type="match status" value="1"/>
</dbReference>
<proteinExistence type="inferred from homology"/>
<dbReference type="HOGENOM" id="CLU_018010_1_0_5"/>
<keyword evidence="10" id="KW-0443">Lipid metabolism</keyword>
<keyword evidence="8" id="KW-0378">Hydrolase</keyword>
<name>B0T9D1_CAUSK</name>
<gene>
    <name evidence="13" type="ordered locus">Caul_5186</name>
</gene>
<comment type="function">
    <text evidence="2">Could be a virulence factor.</text>
</comment>
<geneLocation type="plasmid" evidence="13">
    <name>pCAUL01</name>
</geneLocation>
<evidence type="ECO:0000256" key="9">
    <source>
        <dbReference type="ARBA" id="ARBA00022963"/>
    </source>
</evidence>
<dbReference type="OrthoDB" id="9789376at2"/>